<dbReference type="Gene3D" id="3.90.1150.10">
    <property type="entry name" value="Aspartate Aminotransferase, domain 1"/>
    <property type="match status" value="1"/>
</dbReference>
<comment type="subunit">
    <text evidence="3">Homodimer.</text>
</comment>
<keyword evidence="6" id="KW-0663">Pyridoxal phosphate</keyword>
<dbReference type="Pfam" id="PF00155">
    <property type="entry name" value="Aminotran_1_2"/>
    <property type="match status" value="1"/>
</dbReference>
<evidence type="ECO:0000256" key="3">
    <source>
        <dbReference type="ARBA" id="ARBA00011738"/>
    </source>
</evidence>
<dbReference type="AlphaFoldDB" id="F2JXB6"/>
<dbReference type="SUPFAM" id="SSF53383">
    <property type="entry name" value="PLP-dependent transferases"/>
    <property type="match status" value="1"/>
</dbReference>
<dbReference type="CDD" id="cd00609">
    <property type="entry name" value="AAT_like"/>
    <property type="match status" value="1"/>
</dbReference>
<comment type="cofactor">
    <cofactor evidence="1">
        <name>pyridoxal 5'-phosphate</name>
        <dbReference type="ChEBI" id="CHEBI:597326"/>
    </cofactor>
</comment>
<keyword evidence="4 8" id="KW-0032">Aminotransferase</keyword>
<dbReference type="InterPro" id="IPR004839">
    <property type="entry name" value="Aminotransferase_I/II_large"/>
</dbReference>
<dbReference type="InterPro" id="IPR015422">
    <property type="entry name" value="PyrdxlP-dep_Trfase_small"/>
</dbReference>
<sequence length="391" mass="43871">MLSKLLTPKAQKMESSLVRELLHYSQQPDILSLAGGLPDEKYMPSYPAIEALEVSQQYGPSEGEGRLRHQIAEIVKERGVAVEDNQVLVTNGSQQALDLVSRIVLDENSIILTEQPTYLAAIQVFELQGAQIKDVRSDEFGLVPDALRRAIEEYQPKAVYLIPNFQNPAGHCYSKRRRVEIAALLDEKGVLLIEDDPYFDLCYEDVDRTPITHYLETAPWVYMGSFSKVLWPGMRTGYVVSCEALVPYLVKIKQAADLHTNRLGQLMISEYLVSGAYPEHIKKLRRVYAQKRDAMARAIDVNLSGLVSYSLPAGGMFFWVKLPSGVFSDRVLRQALERKVLVLPGLPFFANASELSDGYLRLSFARVSEEDVSNAISILADVIKEIMDESL</sequence>
<organism evidence="8 9">
    <name type="scientific">Marinomonas mediterranea (strain ATCC 700492 / JCM 21426 / NBRC 103028 / MMB-1)</name>
    <dbReference type="NCBI Taxonomy" id="717774"/>
    <lineage>
        <taxon>Bacteria</taxon>
        <taxon>Pseudomonadati</taxon>
        <taxon>Pseudomonadota</taxon>
        <taxon>Gammaproteobacteria</taxon>
        <taxon>Oceanospirillales</taxon>
        <taxon>Oceanospirillaceae</taxon>
        <taxon>Marinomonas</taxon>
    </lineage>
</organism>
<reference evidence="8 9" key="1">
    <citation type="journal article" date="2012" name="Stand. Genomic Sci.">
        <title>Complete genome sequence of the melanogenic marine bacterium Marinomonas mediterranea type strain (MMB-1(T)).</title>
        <authorList>
            <person name="Lucas-Elio P."/>
            <person name="Goodwin L."/>
            <person name="Woyke T."/>
            <person name="Pitluck S."/>
            <person name="Nolan M."/>
            <person name="Kyrpides N.C."/>
            <person name="Detter J.C."/>
            <person name="Copeland A."/>
            <person name="Teshima H."/>
            <person name="Bruce D."/>
            <person name="Detter C."/>
            <person name="Tapia R."/>
            <person name="Han S."/>
            <person name="Land M.L."/>
            <person name="Ivanova N."/>
            <person name="Mikhailova N."/>
            <person name="Johnston A.W."/>
            <person name="Sanchez-Amat A."/>
        </authorList>
    </citation>
    <scope>NUCLEOTIDE SEQUENCE [LARGE SCALE GENOMIC DNA]</scope>
    <source>
        <strain evidence="9">ATCC 700492 / JCM 21426 / NBRC 103028 / MMB-1</strain>
    </source>
</reference>
<dbReference type="Proteomes" id="UP000001062">
    <property type="component" value="Chromosome"/>
</dbReference>
<dbReference type="STRING" id="717774.Marme_1455"/>
<evidence type="ECO:0000256" key="1">
    <source>
        <dbReference type="ARBA" id="ARBA00001933"/>
    </source>
</evidence>
<comment type="similarity">
    <text evidence="2">Belongs to the class-I pyridoxal-phosphate-dependent aminotransferase family.</text>
</comment>
<evidence type="ECO:0000313" key="9">
    <source>
        <dbReference type="Proteomes" id="UP000001062"/>
    </source>
</evidence>
<evidence type="ECO:0000313" key="8">
    <source>
        <dbReference type="EMBL" id="ADZ90722.1"/>
    </source>
</evidence>
<dbReference type="HOGENOM" id="CLU_017584_0_6_6"/>
<keyword evidence="5 8" id="KW-0808">Transferase</keyword>
<evidence type="ECO:0000259" key="7">
    <source>
        <dbReference type="Pfam" id="PF00155"/>
    </source>
</evidence>
<keyword evidence="9" id="KW-1185">Reference proteome</keyword>
<evidence type="ECO:0000256" key="5">
    <source>
        <dbReference type="ARBA" id="ARBA00022679"/>
    </source>
</evidence>
<dbReference type="eggNOG" id="COG1167">
    <property type="taxonomic scope" value="Bacteria"/>
</dbReference>
<dbReference type="GO" id="GO:0030170">
    <property type="term" value="F:pyridoxal phosphate binding"/>
    <property type="evidence" value="ECO:0007669"/>
    <property type="project" value="InterPro"/>
</dbReference>
<dbReference type="RefSeq" id="WP_013660627.1">
    <property type="nucleotide sequence ID" value="NC_015276.1"/>
</dbReference>
<dbReference type="PANTHER" id="PTHR42790">
    <property type="entry name" value="AMINOTRANSFERASE"/>
    <property type="match status" value="1"/>
</dbReference>
<protein>
    <submittedName>
        <fullName evidence="8">Putative transcriptional regulator, GntR family</fullName>
        <ecNumber evidence="8">2.6.1.57</ecNumber>
    </submittedName>
</protein>
<proteinExistence type="inferred from homology"/>
<dbReference type="EC" id="2.6.1.57" evidence="8"/>
<dbReference type="PATRIC" id="fig|717774.3.peg.1508"/>
<dbReference type="GO" id="GO:1901605">
    <property type="term" value="P:alpha-amino acid metabolic process"/>
    <property type="evidence" value="ECO:0007669"/>
    <property type="project" value="TreeGrafter"/>
</dbReference>
<dbReference type="InterPro" id="IPR015424">
    <property type="entry name" value="PyrdxlP-dep_Trfase"/>
</dbReference>
<accession>F2JXB6</accession>
<dbReference type="EMBL" id="CP002583">
    <property type="protein sequence ID" value="ADZ90722.1"/>
    <property type="molecule type" value="Genomic_DNA"/>
</dbReference>
<feature type="domain" description="Aminotransferase class I/classII large" evidence="7">
    <location>
        <begin position="54"/>
        <end position="377"/>
    </location>
</feature>
<dbReference type="InterPro" id="IPR015421">
    <property type="entry name" value="PyrdxlP-dep_Trfase_major"/>
</dbReference>
<name>F2JXB6_MARM1</name>
<dbReference type="PANTHER" id="PTHR42790:SF19">
    <property type="entry name" value="KYNURENINE_ALPHA-AMINOADIPATE AMINOTRANSFERASE, MITOCHONDRIAL"/>
    <property type="match status" value="1"/>
</dbReference>
<evidence type="ECO:0000256" key="6">
    <source>
        <dbReference type="ARBA" id="ARBA00022898"/>
    </source>
</evidence>
<gene>
    <name evidence="8" type="ordered locus">Marme_1455</name>
</gene>
<evidence type="ECO:0000256" key="4">
    <source>
        <dbReference type="ARBA" id="ARBA00022576"/>
    </source>
</evidence>
<dbReference type="InterPro" id="IPR050859">
    <property type="entry name" value="Class-I_PLP-dep_aminotransf"/>
</dbReference>
<dbReference type="Gene3D" id="3.40.640.10">
    <property type="entry name" value="Type I PLP-dependent aspartate aminotransferase-like (Major domain)"/>
    <property type="match status" value="1"/>
</dbReference>
<evidence type="ECO:0000256" key="2">
    <source>
        <dbReference type="ARBA" id="ARBA00007441"/>
    </source>
</evidence>
<dbReference type="KEGG" id="mme:Marme_1455"/>
<dbReference type="FunFam" id="3.40.640.10:FF:000053">
    <property type="entry name" value="Aminotransferase, class I"/>
    <property type="match status" value="1"/>
</dbReference>
<dbReference type="GO" id="GO:0008483">
    <property type="term" value="F:transaminase activity"/>
    <property type="evidence" value="ECO:0007669"/>
    <property type="project" value="UniProtKB-KW"/>
</dbReference>